<dbReference type="EMBL" id="AP021876">
    <property type="protein sequence ID" value="BBO82751.1"/>
    <property type="molecule type" value="Genomic_DNA"/>
</dbReference>
<dbReference type="Proteomes" id="UP000425960">
    <property type="component" value="Chromosome"/>
</dbReference>
<sequence length="71" mass="7908">MLKKERDRIVRSGGSDLNWAIVELAAYTKQMSFRYSRLCGKASNAVDVVRSATPPGDQILGGNNDLSYYRP</sequence>
<proteinExistence type="predicted"/>
<dbReference type="KEGG" id="dov:DSCO28_33170"/>
<organism evidence="1 2">
    <name type="scientific">Desulfosarcina ovata subsp. sediminis</name>
    <dbReference type="NCBI Taxonomy" id="885957"/>
    <lineage>
        <taxon>Bacteria</taxon>
        <taxon>Pseudomonadati</taxon>
        <taxon>Thermodesulfobacteriota</taxon>
        <taxon>Desulfobacteria</taxon>
        <taxon>Desulfobacterales</taxon>
        <taxon>Desulfosarcinaceae</taxon>
        <taxon>Desulfosarcina</taxon>
    </lineage>
</organism>
<evidence type="ECO:0000313" key="1">
    <source>
        <dbReference type="EMBL" id="BBO82751.1"/>
    </source>
</evidence>
<accession>A0A5K7ZNH5</accession>
<reference evidence="1 2" key="1">
    <citation type="submission" date="2019-11" db="EMBL/GenBank/DDBJ databases">
        <title>Comparative genomics of hydrocarbon-degrading Desulfosarcina strains.</title>
        <authorList>
            <person name="Watanabe M."/>
            <person name="Kojima H."/>
            <person name="Fukui M."/>
        </authorList>
    </citation>
    <scope>NUCLEOTIDE SEQUENCE [LARGE SCALE GENOMIC DNA]</scope>
    <source>
        <strain evidence="1 2">28bB2T</strain>
    </source>
</reference>
<dbReference type="AlphaFoldDB" id="A0A5K7ZNH5"/>
<protein>
    <submittedName>
        <fullName evidence="1">Uncharacterized protein</fullName>
    </submittedName>
</protein>
<evidence type="ECO:0000313" key="2">
    <source>
        <dbReference type="Proteomes" id="UP000425960"/>
    </source>
</evidence>
<name>A0A5K7ZNH5_9BACT</name>
<gene>
    <name evidence="1" type="ORF">DSCO28_33170</name>
</gene>